<dbReference type="AlphaFoldDB" id="A0A3S3R4B2"/>
<feature type="transmembrane region" description="Helical" evidence="2">
    <location>
        <begin position="250"/>
        <end position="270"/>
    </location>
</feature>
<reference evidence="3 4" key="1">
    <citation type="submission" date="2017-01" db="EMBL/GenBank/DDBJ databases">
        <title>The cable genome- insights into the physiology and evolution of filamentous bacteria capable of sulfide oxidation via long distance electron transfer.</title>
        <authorList>
            <person name="Schreiber L."/>
            <person name="Bjerg J.T."/>
            <person name="Boggild A."/>
            <person name="Van De Vossenberg J."/>
            <person name="Meysman F."/>
            <person name="Nielsen L.P."/>
            <person name="Schramm A."/>
            <person name="Kjeldsen K.U."/>
        </authorList>
    </citation>
    <scope>NUCLEOTIDE SEQUENCE [LARGE SCALE GENOMIC DNA]</scope>
    <source>
        <strain evidence="3">A1</strain>
    </source>
</reference>
<keyword evidence="4" id="KW-1185">Reference proteome</keyword>
<comment type="caution">
    <text evidence="3">The sequence shown here is derived from an EMBL/GenBank/DDBJ whole genome shotgun (WGS) entry which is preliminary data.</text>
</comment>
<proteinExistence type="predicted"/>
<feature type="compositionally biased region" description="Basic residues" evidence="1">
    <location>
        <begin position="104"/>
        <end position="114"/>
    </location>
</feature>
<feature type="transmembrane region" description="Helical" evidence="2">
    <location>
        <begin position="224"/>
        <end position="244"/>
    </location>
</feature>
<feature type="region of interest" description="Disordered" evidence="1">
    <location>
        <begin position="67"/>
        <end position="121"/>
    </location>
</feature>
<dbReference type="Proteomes" id="UP000288086">
    <property type="component" value="Unassembled WGS sequence"/>
</dbReference>
<protein>
    <submittedName>
        <fullName evidence="3">Uncharacterized protein</fullName>
    </submittedName>
</protein>
<name>A0A3S3R4B2_9BACT</name>
<feature type="compositionally biased region" description="Polar residues" evidence="1">
    <location>
        <begin position="92"/>
        <end position="103"/>
    </location>
</feature>
<organism evidence="3 4">
    <name type="scientific">Candidatus Electrothrix communis</name>
    <dbReference type="NCBI Taxonomy" id="1859133"/>
    <lineage>
        <taxon>Bacteria</taxon>
        <taxon>Pseudomonadati</taxon>
        <taxon>Thermodesulfobacteriota</taxon>
        <taxon>Desulfobulbia</taxon>
        <taxon>Desulfobulbales</taxon>
        <taxon>Desulfobulbaceae</taxon>
        <taxon>Candidatus Electrothrix</taxon>
    </lineage>
</organism>
<keyword evidence="2" id="KW-0812">Transmembrane</keyword>
<evidence type="ECO:0000256" key="2">
    <source>
        <dbReference type="SAM" id="Phobius"/>
    </source>
</evidence>
<gene>
    <name evidence="3" type="ORF">VT98_10054</name>
</gene>
<keyword evidence="2" id="KW-1133">Transmembrane helix</keyword>
<sequence>MIRGEVKQQADIGTEISGCFQLKTGQLQHHNFRFSWIQQIFQNRGADIAADKNLLARAAQEMTDQAGYGGFAVGPGHRDDRHSDPASGEGKLSNNRHAPSSGRSQHRQIHRHTGTGHNQIRIDKKGSRMAACLQLSAEIYAALHKHGLLFLRDRLPKLRNRDIQSLLVQIFHRRQPGFSQADHNDFHARLQFNHNLSTEIICISGKLSAFALLKRTYILRRSSVFVTGRLFLLYCLLLSTNFFIFSRRILFYNLLLCCNFFHLSRFVLVYSL</sequence>
<evidence type="ECO:0000313" key="3">
    <source>
        <dbReference type="EMBL" id="RWX49832.1"/>
    </source>
</evidence>
<evidence type="ECO:0000313" key="4">
    <source>
        <dbReference type="Proteomes" id="UP000288086"/>
    </source>
</evidence>
<keyword evidence="2" id="KW-0472">Membrane</keyword>
<accession>A0A3S3R4B2</accession>
<dbReference type="EMBL" id="MTKP01000005">
    <property type="protein sequence ID" value="RWX49832.1"/>
    <property type="molecule type" value="Genomic_DNA"/>
</dbReference>
<evidence type="ECO:0000256" key="1">
    <source>
        <dbReference type="SAM" id="MobiDB-lite"/>
    </source>
</evidence>